<feature type="non-terminal residue" evidence="1">
    <location>
        <position position="1"/>
    </location>
</feature>
<evidence type="ECO:0000313" key="1">
    <source>
        <dbReference type="EMBL" id="EKC54762.1"/>
    </source>
</evidence>
<comment type="caution">
    <text evidence="1">The sequence shown here is derived from an EMBL/GenBank/DDBJ whole genome shotgun (WGS) entry which is preliminary data.</text>
</comment>
<name>K1S225_9ZZZZ</name>
<dbReference type="AlphaFoldDB" id="K1S225"/>
<protein>
    <submittedName>
        <fullName evidence="1">Uncharacterized protein</fullName>
    </submittedName>
</protein>
<gene>
    <name evidence="1" type="ORF">LEA_15705</name>
</gene>
<reference evidence="1" key="1">
    <citation type="journal article" date="2013" name="Environ. Microbiol.">
        <title>Microbiota from the distal guts of lean and obese adolescents exhibit partial functional redundancy besides clear differences in community structure.</title>
        <authorList>
            <person name="Ferrer M."/>
            <person name="Ruiz A."/>
            <person name="Lanza F."/>
            <person name="Haange S.B."/>
            <person name="Oberbach A."/>
            <person name="Till H."/>
            <person name="Bargiela R."/>
            <person name="Campoy C."/>
            <person name="Segura M.T."/>
            <person name="Richter M."/>
            <person name="von Bergen M."/>
            <person name="Seifert J."/>
            <person name="Suarez A."/>
        </authorList>
    </citation>
    <scope>NUCLEOTIDE SEQUENCE</scope>
</reference>
<dbReference type="EMBL" id="AJWY01010720">
    <property type="protein sequence ID" value="EKC54762.1"/>
    <property type="molecule type" value="Genomic_DNA"/>
</dbReference>
<accession>K1S225</accession>
<proteinExistence type="predicted"/>
<organism evidence="1">
    <name type="scientific">human gut metagenome</name>
    <dbReference type="NCBI Taxonomy" id="408170"/>
    <lineage>
        <taxon>unclassified sequences</taxon>
        <taxon>metagenomes</taxon>
        <taxon>organismal metagenomes</taxon>
    </lineage>
</organism>
<sequence length="24" mass="2642">LARFSDVTEVNDMENYVLGALGID</sequence>